<dbReference type="PROSITE" id="PS00062">
    <property type="entry name" value="ALDOKETO_REDUCTASE_2"/>
    <property type="match status" value="1"/>
</dbReference>
<dbReference type="GO" id="GO:0016491">
    <property type="term" value="F:oxidoreductase activity"/>
    <property type="evidence" value="ECO:0007669"/>
    <property type="project" value="InterPro"/>
</dbReference>
<dbReference type="PANTHER" id="PTHR43638">
    <property type="entry name" value="OXIDOREDUCTASE, ALDO/KETO REDUCTASE FAMILY PROTEIN"/>
    <property type="match status" value="1"/>
</dbReference>
<gene>
    <name evidence="2" type="ORF">ENT87_07160</name>
    <name evidence="3" type="ORF">ENU30_03045</name>
</gene>
<reference evidence="2" key="1">
    <citation type="journal article" date="2020" name="mSystems">
        <title>Genome- and Community-Level Interaction Insights into Carbon Utilization and Element Cycling Functions of Hydrothermarchaeota in Hydrothermal Sediment.</title>
        <authorList>
            <person name="Zhou Z."/>
            <person name="Liu Y."/>
            <person name="Xu W."/>
            <person name="Pan J."/>
            <person name="Luo Z.H."/>
            <person name="Li M."/>
        </authorList>
    </citation>
    <scope>NUCLEOTIDE SEQUENCE [LARGE SCALE GENOMIC DNA]</scope>
    <source>
        <strain evidence="2">SpSt-618</strain>
        <strain evidence="3">SpSt-657</strain>
    </source>
</reference>
<dbReference type="PANTHER" id="PTHR43638:SF3">
    <property type="entry name" value="ALDEHYDE REDUCTASE"/>
    <property type="match status" value="1"/>
</dbReference>
<dbReference type="Pfam" id="PF00248">
    <property type="entry name" value="Aldo_ket_red"/>
    <property type="match status" value="1"/>
</dbReference>
<dbReference type="InterPro" id="IPR020471">
    <property type="entry name" value="AKR"/>
</dbReference>
<feature type="domain" description="NADP-dependent oxidoreductase" evidence="1">
    <location>
        <begin position="24"/>
        <end position="271"/>
    </location>
</feature>
<dbReference type="EMBL" id="DTBZ01000071">
    <property type="protein sequence ID" value="HGQ17947.1"/>
    <property type="molecule type" value="Genomic_DNA"/>
</dbReference>
<dbReference type="EMBL" id="DTAI01000213">
    <property type="protein sequence ID" value="HGN37306.1"/>
    <property type="molecule type" value="Genomic_DNA"/>
</dbReference>
<accession>A0A7J3I960</accession>
<dbReference type="AlphaFoldDB" id="A0A7J3I960"/>
<organism evidence="2">
    <name type="scientific">Ignisphaera aggregans</name>
    <dbReference type="NCBI Taxonomy" id="334771"/>
    <lineage>
        <taxon>Archaea</taxon>
        <taxon>Thermoproteota</taxon>
        <taxon>Thermoprotei</taxon>
        <taxon>Desulfurococcales</taxon>
        <taxon>Desulfurococcaceae</taxon>
        <taxon>Ignisphaera</taxon>
    </lineage>
</organism>
<dbReference type="CDD" id="cd19072">
    <property type="entry name" value="AKR_AKR3F1-like"/>
    <property type="match status" value="1"/>
</dbReference>
<comment type="caution">
    <text evidence="2">The sequence shown here is derived from an EMBL/GenBank/DDBJ whole genome shotgun (WGS) entry which is preliminary data.</text>
</comment>
<dbReference type="SUPFAM" id="SSF51430">
    <property type="entry name" value="NAD(P)-linked oxidoreductase"/>
    <property type="match status" value="1"/>
</dbReference>
<proteinExistence type="predicted"/>
<dbReference type="InterPro" id="IPR036812">
    <property type="entry name" value="NAD(P)_OxRdtase_dom_sf"/>
</dbReference>
<evidence type="ECO:0000313" key="3">
    <source>
        <dbReference type="EMBL" id="HGQ17947.1"/>
    </source>
</evidence>
<evidence type="ECO:0000259" key="1">
    <source>
        <dbReference type="Pfam" id="PF00248"/>
    </source>
</evidence>
<protein>
    <submittedName>
        <fullName evidence="2">Aldo/keto reductase</fullName>
    </submittedName>
</protein>
<dbReference type="Gene3D" id="3.20.20.100">
    <property type="entry name" value="NADP-dependent oxidoreductase domain"/>
    <property type="match status" value="1"/>
</dbReference>
<dbReference type="InterPro" id="IPR018170">
    <property type="entry name" value="Aldo/ket_reductase_CS"/>
</dbReference>
<name>A0A7J3I960_9CREN</name>
<evidence type="ECO:0000313" key="2">
    <source>
        <dbReference type="EMBL" id="HGN37306.1"/>
    </source>
</evidence>
<dbReference type="PRINTS" id="PR00069">
    <property type="entry name" value="ALDKETRDTASE"/>
</dbReference>
<dbReference type="InterPro" id="IPR023210">
    <property type="entry name" value="NADP_OxRdtase_dom"/>
</dbReference>
<sequence length="272" mass="30866">MPRFNIDKEDRKPLGNSGEYINAIGIGTWNIYNYRNAEEALSSAVEMGINVFETAGMYADGLAEELIGRLVSKVGRDGIFIVIKILSYNLTNEESAIKAVQISLKRLRTSYVDLLLVHGIHELLSISHQIRILEMLAERGYTRYIGVSNFRLKELKEAIESTRKYRIVVNQVTYNILNKKIEKDLLPFAIKNSILIQACSPLGKGSVIKHPLLIKIADVYNKTPAQIALNFIISRPYVMAITKTEQKSHVMEIKDAMGWRLDERDIELLESL</sequence>